<dbReference type="SMART" id="SM00448">
    <property type="entry name" value="REC"/>
    <property type="match status" value="1"/>
</dbReference>
<feature type="modified residue" description="4-aspartylphosphate" evidence="5">
    <location>
        <position position="69"/>
    </location>
</feature>
<dbReference type="InterPro" id="IPR001789">
    <property type="entry name" value="Sig_transdc_resp-reg_receiver"/>
</dbReference>
<reference evidence="8 9" key="1">
    <citation type="submission" date="2020-11" db="EMBL/GenBank/DDBJ databases">
        <title>Arthrobacter antarcticus sp. nov., isolated from Antarctic Soil.</title>
        <authorList>
            <person name="Li J."/>
        </authorList>
    </citation>
    <scope>NUCLEOTIDE SEQUENCE [LARGE SCALE GENOMIC DNA]</scope>
    <source>
        <strain evidence="8 9">Z1-20</strain>
    </source>
</reference>
<dbReference type="Pfam" id="PF00072">
    <property type="entry name" value="Response_reg"/>
    <property type="match status" value="1"/>
</dbReference>
<dbReference type="SUPFAM" id="SSF52172">
    <property type="entry name" value="CheY-like"/>
    <property type="match status" value="1"/>
</dbReference>
<dbReference type="InterPro" id="IPR016032">
    <property type="entry name" value="Sig_transdc_resp-reg_C-effctor"/>
</dbReference>
<protein>
    <submittedName>
        <fullName evidence="8">Response regulator transcription factor</fullName>
    </submittedName>
</protein>
<evidence type="ECO:0000259" key="6">
    <source>
        <dbReference type="PROSITE" id="PS50043"/>
    </source>
</evidence>
<feature type="domain" description="HTH luxR-type" evidence="6">
    <location>
        <begin position="169"/>
        <end position="234"/>
    </location>
</feature>
<sequence length="238" mass="25747">MLVAFSGREPAVSETGVRVLIADDQKVVRDGLSMILGLLEGIEVVGAAVDGADAIRQARMLQPDVVLMDLHMPVLNGVEATDLLSQEMPAVRVVVLTTYAGDQWVFSALRAGARGFLTKDADAQEIRHALVTVAAGEAQLDPTVQRRLLEALTRGDHAGFIADAGDKQPSERAHGLTQRETDVLVLVAEGLSNREIAARLFVSDSTVKTHINHLLAKTGMRDRAQLVRYAFRHRLVTG</sequence>
<dbReference type="SMART" id="SM00421">
    <property type="entry name" value="HTH_LUXR"/>
    <property type="match status" value="1"/>
</dbReference>
<evidence type="ECO:0000313" key="9">
    <source>
        <dbReference type="Proteomes" id="UP000655366"/>
    </source>
</evidence>
<dbReference type="PRINTS" id="PR00038">
    <property type="entry name" value="HTHLUXR"/>
</dbReference>
<keyword evidence="1 5" id="KW-0597">Phosphoprotein</keyword>
<dbReference type="InterPro" id="IPR011006">
    <property type="entry name" value="CheY-like_superfamily"/>
</dbReference>
<dbReference type="CDD" id="cd17535">
    <property type="entry name" value="REC_NarL-like"/>
    <property type="match status" value="1"/>
</dbReference>
<dbReference type="SUPFAM" id="SSF46894">
    <property type="entry name" value="C-terminal effector domain of the bipartite response regulators"/>
    <property type="match status" value="1"/>
</dbReference>
<keyword evidence="9" id="KW-1185">Reference proteome</keyword>
<dbReference type="PROSITE" id="PS50043">
    <property type="entry name" value="HTH_LUXR_2"/>
    <property type="match status" value="1"/>
</dbReference>
<evidence type="ECO:0000256" key="5">
    <source>
        <dbReference type="PROSITE-ProRule" id="PRU00169"/>
    </source>
</evidence>
<dbReference type="CDD" id="cd06170">
    <property type="entry name" value="LuxR_C_like"/>
    <property type="match status" value="1"/>
</dbReference>
<dbReference type="InterPro" id="IPR058245">
    <property type="entry name" value="NreC/VraR/RcsB-like_REC"/>
</dbReference>
<organism evidence="8 9">
    <name type="scientific">Arthrobacter terrae</name>
    <dbReference type="NCBI Taxonomy" id="2935737"/>
    <lineage>
        <taxon>Bacteria</taxon>
        <taxon>Bacillati</taxon>
        <taxon>Actinomycetota</taxon>
        <taxon>Actinomycetes</taxon>
        <taxon>Micrococcales</taxon>
        <taxon>Micrococcaceae</taxon>
        <taxon>Arthrobacter</taxon>
    </lineage>
</organism>
<keyword evidence="2" id="KW-0805">Transcription regulation</keyword>
<dbReference type="PANTHER" id="PTHR43214">
    <property type="entry name" value="TWO-COMPONENT RESPONSE REGULATOR"/>
    <property type="match status" value="1"/>
</dbReference>
<proteinExistence type="predicted"/>
<evidence type="ECO:0000259" key="7">
    <source>
        <dbReference type="PROSITE" id="PS50110"/>
    </source>
</evidence>
<gene>
    <name evidence="8" type="ORF">IV500_01275</name>
</gene>
<evidence type="ECO:0000256" key="1">
    <source>
        <dbReference type="ARBA" id="ARBA00022553"/>
    </source>
</evidence>
<dbReference type="InterPro" id="IPR039420">
    <property type="entry name" value="WalR-like"/>
</dbReference>
<evidence type="ECO:0000313" key="8">
    <source>
        <dbReference type="EMBL" id="MBG0738066.1"/>
    </source>
</evidence>
<evidence type="ECO:0000256" key="3">
    <source>
        <dbReference type="ARBA" id="ARBA00023125"/>
    </source>
</evidence>
<dbReference type="GO" id="GO:0000160">
    <property type="term" value="P:phosphorelay signal transduction system"/>
    <property type="evidence" value="ECO:0007669"/>
    <property type="project" value="InterPro"/>
</dbReference>
<dbReference type="AlphaFoldDB" id="A0A931CLI3"/>
<evidence type="ECO:0000256" key="2">
    <source>
        <dbReference type="ARBA" id="ARBA00023015"/>
    </source>
</evidence>
<dbReference type="Pfam" id="PF00196">
    <property type="entry name" value="GerE"/>
    <property type="match status" value="1"/>
</dbReference>
<dbReference type="PROSITE" id="PS00622">
    <property type="entry name" value="HTH_LUXR_1"/>
    <property type="match status" value="1"/>
</dbReference>
<dbReference type="PROSITE" id="PS50110">
    <property type="entry name" value="RESPONSE_REGULATORY"/>
    <property type="match status" value="1"/>
</dbReference>
<keyword evidence="3" id="KW-0238">DNA-binding</keyword>
<keyword evidence="4" id="KW-0804">Transcription</keyword>
<feature type="domain" description="Response regulatory" evidence="7">
    <location>
        <begin position="18"/>
        <end position="134"/>
    </location>
</feature>
<accession>A0A931CLI3</accession>
<dbReference type="Proteomes" id="UP000655366">
    <property type="component" value="Unassembled WGS sequence"/>
</dbReference>
<dbReference type="PANTHER" id="PTHR43214:SF24">
    <property type="entry name" value="TRANSCRIPTIONAL REGULATORY PROTEIN NARL-RELATED"/>
    <property type="match status" value="1"/>
</dbReference>
<comment type="caution">
    <text evidence="8">The sequence shown here is derived from an EMBL/GenBank/DDBJ whole genome shotgun (WGS) entry which is preliminary data.</text>
</comment>
<dbReference type="EMBL" id="JADNYM010000002">
    <property type="protein sequence ID" value="MBG0738066.1"/>
    <property type="molecule type" value="Genomic_DNA"/>
</dbReference>
<evidence type="ECO:0000256" key="4">
    <source>
        <dbReference type="ARBA" id="ARBA00023163"/>
    </source>
</evidence>
<dbReference type="InterPro" id="IPR000792">
    <property type="entry name" value="Tscrpt_reg_LuxR_C"/>
</dbReference>
<dbReference type="Gene3D" id="3.40.50.2300">
    <property type="match status" value="1"/>
</dbReference>
<name>A0A931CLI3_9MICC</name>
<dbReference type="GO" id="GO:0003677">
    <property type="term" value="F:DNA binding"/>
    <property type="evidence" value="ECO:0007669"/>
    <property type="project" value="UniProtKB-KW"/>
</dbReference>
<dbReference type="GO" id="GO:0006355">
    <property type="term" value="P:regulation of DNA-templated transcription"/>
    <property type="evidence" value="ECO:0007669"/>
    <property type="project" value="InterPro"/>
</dbReference>